<name>H6L3G1_SAPGL</name>
<evidence type="ECO:0000313" key="4">
    <source>
        <dbReference type="EMBL" id="AFC23808.1"/>
    </source>
</evidence>
<dbReference type="InterPro" id="IPR027385">
    <property type="entry name" value="Beta-barrel_OMP"/>
</dbReference>
<accession>H6L3G1</accession>
<dbReference type="AlphaFoldDB" id="H6L3G1"/>
<evidence type="ECO:0000313" key="5">
    <source>
        <dbReference type="Proteomes" id="UP000007519"/>
    </source>
</evidence>
<dbReference type="Proteomes" id="UP000007519">
    <property type="component" value="Chromosome"/>
</dbReference>
<dbReference type="InterPro" id="IPR011250">
    <property type="entry name" value="OMP/PagP_B-barrel"/>
</dbReference>
<dbReference type="KEGG" id="sgn:SGRA_1073"/>
<dbReference type="OrthoDB" id="654178at2"/>
<evidence type="ECO:0000256" key="1">
    <source>
        <dbReference type="ARBA" id="ARBA00022729"/>
    </source>
</evidence>
<feature type="domain" description="Outer membrane protein beta-barrel" evidence="3">
    <location>
        <begin position="8"/>
        <end position="210"/>
    </location>
</feature>
<feature type="chain" id="PRO_5003604016" description="Outer membrane protein beta-barrel domain-containing protein" evidence="2">
    <location>
        <begin position="20"/>
        <end position="333"/>
    </location>
</feature>
<dbReference type="STRING" id="984262.SGRA_1073"/>
<dbReference type="EMBL" id="CP002831">
    <property type="protein sequence ID" value="AFC23808.1"/>
    <property type="molecule type" value="Genomic_DNA"/>
</dbReference>
<dbReference type="eggNOG" id="COG3637">
    <property type="taxonomic scope" value="Bacteria"/>
</dbReference>
<keyword evidence="5" id="KW-1185">Reference proteome</keyword>
<organism evidence="4 5">
    <name type="scientific">Saprospira grandis (strain Lewin)</name>
    <dbReference type="NCBI Taxonomy" id="984262"/>
    <lineage>
        <taxon>Bacteria</taxon>
        <taxon>Pseudomonadati</taxon>
        <taxon>Bacteroidota</taxon>
        <taxon>Saprospiria</taxon>
        <taxon>Saprospirales</taxon>
        <taxon>Saprospiraceae</taxon>
        <taxon>Saprospira</taxon>
    </lineage>
</organism>
<evidence type="ECO:0000256" key="2">
    <source>
        <dbReference type="SAM" id="SignalP"/>
    </source>
</evidence>
<dbReference type="HOGENOM" id="CLU_071588_0_0_10"/>
<reference evidence="4 5" key="1">
    <citation type="journal article" date="2012" name="Stand. Genomic Sci.">
        <title>Complete genome sequencing and analysis of Saprospira grandis str. Lewin, a predatory marine bacterium.</title>
        <authorList>
            <person name="Saw J.H."/>
            <person name="Yuryev A."/>
            <person name="Kanbe M."/>
            <person name="Hou S."/>
            <person name="Young A.G."/>
            <person name="Aizawa S."/>
            <person name="Alam M."/>
        </authorList>
    </citation>
    <scope>NUCLEOTIDE SEQUENCE [LARGE SCALE GENOMIC DNA]</scope>
    <source>
        <strain evidence="4 5">Lewin</strain>
    </source>
</reference>
<dbReference type="RefSeq" id="WP_015691457.1">
    <property type="nucleotide sequence ID" value="NC_016940.1"/>
</dbReference>
<proteinExistence type="predicted"/>
<keyword evidence="1 2" id="KW-0732">Signal</keyword>
<feature type="signal peptide" evidence="2">
    <location>
        <begin position="1"/>
        <end position="19"/>
    </location>
</feature>
<sequence>MKTLSLFFLALSLPFFVQAQHSWARPYFEVGAQLGTSSYSGELVNSMLDTKHLHLAGGIFARYNLNQYLNFRLQASYGNISGNDQDAKELRDQIRNLHFRSHIFEGALMAEINFMGYHTMGHKKLFSPYAFIGLGVFNYNPKAKHFDPNRDDEWVALQPLATEGQGNPNLPNRDPYELTQLSIPMGLGVKFAVHSHLNIGFEIGFRKTFTDYLDDVSLSYPYDVTTTPATALYDQTPYDGGQFGNLSEQQLMSDRTYEYLVNQAGGTFGADFPSQDAYDAAVAERGGQTTRGDKAQDWYLITGITISYNFIDNGLVGSRKRRRKRQGCKSARF</sequence>
<gene>
    <name evidence="4" type="ordered locus">SGRA_1073</name>
</gene>
<dbReference type="SUPFAM" id="SSF56925">
    <property type="entry name" value="OMPA-like"/>
    <property type="match status" value="1"/>
</dbReference>
<protein>
    <recommendedName>
        <fullName evidence="3">Outer membrane protein beta-barrel domain-containing protein</fullName>
    </recommendedName>
</protein>
<evidence type="ECO:0000259" key="3">
    <source>
        <dbReference type="Pfam" id="PF13505"/>
    </source>
</evidence>
<dbReference type="Pfam" id="PF13505">
    <property type="entry name" value="OMP_b-brl"/>
    <property type="match status" value="1"/>
</dbReference>